<dbReference type="EMBL" id="ML978957">
    <property type="protein sequence ID" value="KAF1933172.1"/>
    <property type="molecule type" value="Genomic_DNA"/>
</dbReference>
<keyword evidence="3" id="KW-1185">Reference proteome</keyword>
<evidence type="ECO:0000313" key="2">
    <source>
        <dbReference type="EMBL" id="KAF1933172.1"/>
    </source>
</evidence>
<organism evidence="2 3">
    <name type="scientific">Didymella exigua CBS 183.55</name>
    <dbReference type="NCBI Taxonomy" id="1150837"/>
    <lineage>
        <taxon>Eukaryota</taxon>
        <taxon>Fungi</taxon>
        <taxon>Dikarya</taxon>
        <taxon>Ascomycota</taxon>
        <taxon>Pezizomycotina</taxon>
        <taxon>Dothideomycetes</taxon>
        <taxon>Pleosporomycetidae</taxon>
        <taxon>Pleosporales</taxon>
        <taxon>Pleosporineae</taxon>
        <taxon>Didymellaceae</taxon>
        <taxon>Didymella</taxon>
    </lineage>
</organism>
<dbReference type="Proteomes" id="UP000800082">
    <property type="component" value="Unassembled WGS sequence"/>
</dbReference>
<feature type="region of interest" description="Disordered" evidence="1">
    <location>
        <begin position="1"/>
        <end position="101"/>
    </location>
</feature>
<evidence type="ECO:0000256" key="1">
    <source>
        <dbReference type="SAM" id="MobiDB-lite"/>
    </source>
</evidence>
<feature type="compositionally biased region" description="Polar residues" evidence="1">
    <location>
        <begin position="1"/>
        <end position="10"/>
    </location>
</feature>
<feature type="compositionally biased region" description="Low complexity" evidence="1">
    <location>
        <begin position="57"/>
        <end position="68"/>
    </location>
</feature>
<dbReference type="AlphaFoldDB" id="A0A6A5RZ86"/>
<dbReference type="RefSeq" id="XP_033453420.1">
    <property type="nucleotide sequence ID" value="XM_033590735.1"/>
</dbReference>
<protein>
    <submittedName>
        <fullName evidence="2">Uncharacterized protein</fullName>
    </submittedName>
</protein>
<accession>A0A6A5RZ86</accession>
<evidence type="ECO:0000313" key="3">
    <source>
        <dbReference type="Proteomes" id="UP000800082"/>
    </source>
</evidence>
<sequence length="261" mass="28626">MSSLPQSTEAARTVCAGVSQDPSEAYSVTPSPPRHSKVHFARSRSSSPVHGAHNELEASSPPSSPAESQHPRIRSDSVQNGLATSSPPPKPQSLDAPKYPVEADGADYLPPGFQAFPKCCYNYESFIPPSPPPVVPWSRRQLYNTIVNTSPPIFLSCSWTNPIHLACVIAPGGKWSATETIAENMTPAVYHEYVENLQGWKRVEGVLVAGLQPKLMEEMEVCTRNKYRERHERRVGEVAVEIDDGDVIDVAAYMYQKAQVA</sequence>
<dbReference type="GeneID" id="54348403"/>
<proteinExistence type="predicted"/>
<feature type="compositionally biased region" description="Polar residues" evidence="1">
    <location>
        <begin position="20"/>
        <end position="29"/>
    </location>
</feature>
<name>A0A6A5RZ86_9PLEO</name>
<gene>
    <name evidence="2" type="ORF">M421DRAFT_415536</name>
</gene>
<feature type="compositionally biased region" description="Polar residues" evidence="1">
    <location>
        <begin position="76"/>
        <end position="85"/>
    </location>
</feature>
<reference evidence="2" key="1">
    <citation type="journal article" date="2020" name="Stud. Mycol.">
        <title>101 Dothideomycetes genomes: a test case for predicting lifestyles and emergence of pathogens.</title>
        <authorList>
            <person name="Haridas S."/>
            <person name="Albert R."/>
            <person name="Binder M."/>
            <person name="Bloem J."/>
            <person name="Labutti K."/>
            <person name="Salamov A."/>
            <person name="Andreopoulos B."/>
            <person name="Baker S."/>
            <person name="Barry K."/>
            <person name="Bills G."/>
            <person name="Bluhm B."/>
            <person name="Cannon C."/>
            <person name="Castanera R."/>
            <person name="Culley D."/>
            <person name="Daum C."/>
            <person name="Ezra D."/>
            <person name="Gonzalez J."/>
            <person name="Henrissat B."/>
            <person name="Kuo A."/>
            <person name="Liang C."/>
            <person name="Lipzen A."/>
            <person name="Lutzoni F."/>
            <person name="Magnuson J."/>
            <person name="Mondo S."/>
            <person name="Nolan M."/>
            <person name="Ohm R."/>
            <person name="Pangilinan J."/>
            <person name="Park H.-J."/>
            <person name="Ramirez L."/>
            <person name="Alfaro M."/>
            <person name="Sun H."/>
            <person name="Tritt A."/>
            <person name="Yoshinaga Y."/>
            <person name="Zwiers L.-H."/>
            <person name="Turgeon B."/>
            <person name="Goodwin S."/>
            <person name="Spatafora J."/>
            <person name="Crous P."/>
            <person name="Grigoriev I."/>
        </authorList>
    </citation>
    <scope>NUCLEOTIDE SEQUENCE</scope>
    <source>
        <strain evidence="2">CBS 183.55</strain>
    </source>
</reference>